<dbReference type="Proteomes" id="UP001202134">
    <property type="component" value="Unassembled WGS sequence"/>
</dbReference>
<protein>
    <recommendedName>
        <fullName evidence="3">Transposase</fullName>
    </recommendedName>
</protein>
<gene>
    <name evidence="1" type="ORF">L2737_06250</name>
</gene>
<evidence type="ECO:0008006" key="3">
    <source>
        <dbReference type="Google" id="ProtNLM"/>
    </source>
</evidence>
<sequence length="57" mass="6504">MKWQADQAYNHLPPLPLDNERGELAKTLPLLKACIRKMVVTLNSMLRDGVMWEAPKA</sequence>
<accession>A0ABT0KMD5</accession>
<dbReference type="RefSeq" id="WP_248955404.1">
    <property type="nucleotide sequence ID" value="NZ_JAKIKU010000003.1"/>
</dbReference>
<dbReference type="EMBL" id="JAKIKU010000003">
    <property type="protein sequence ID" value="MCL1044929.1"/>
    <property type="molecule type" value="Genomic_DNA"/>
</dbReference>
<name>A0ABT0KMD5_9GAMM</name>
<keyword evidence="2" id="KW-1185">Reference proteome</keyword>
<proteinExistence type="predicted"/>
<comment type="caution">
    <text evidence="1">The sequence shown here is derived from an EMBL/GenBank/DDBJ whole genome shotgun (WGS) entry which is preliminary data.</text>
</comment>
<organism evidence="1 2">
    <name type="scientific">Shewanella electrodiphila</name>
    <dbReference type="NCBI Taxonomy" id="934143"/>
    <lineage>
        <taxon>Bacteria</taxon>
        <taxon>Pseudomonadati</taxon>
        <taxon>Pseudomonadota</taxon>
        <taxon>Gammaproteobacteria</taxon>
        <taxon>Alteromonadales</taxon>
        <taxon>Shewanellaceae</taxon>
        <taxon>Shewanella</taxon>
    </lineage>
</organism>
<evidence type="ECO:0000313" key="1">
    <source>
        <dbReference type="EMBL" id="MCL1044929.1"/>
    </source>
</evidence>
<reference evidence="1 2" key="1">
    <citation type="submission" date="2022-01" db="EMBL/GenBank/DDBJ databases">
        <title>Whole genome-based taxonomy of the Shewanellaceae.</title>
        <authorList>
            <person name="Martin-Rodriguez A.J."/>
        </authorList>
    </citation>
    <scope>NUCLEOTIDE SEQUENCE [LARGE SCALE GENOMIC DNA]</scope>
    <source>
        <strain evidence="1 2">DSM 24955</strain>
    </source>
</reference>
<evidence type="ECO:0000313" key="2">
    <source>
        <dbReference type="Proteomes" id="UP001202134"/>
    </source>
</evidence>